<dbReference type="AlphaFoldDB" id="A0AA88IBG0"/>
<protein>
    <submittedName>
        <fullName evidence="1">Uncharacterized protein</fullName>
    </submittedName>
</protein>
<reference evidence="1" key="1">
    <citation type="submission" date="2023-07" db="EMBL/GenBank/DDBJ databases">
        <title>Chromosome-level genome assembly of Artemia franciscana.</title>
        <authorList>
            <person name="Jo E."/>
        </authorList>
    </citation>
    <scope>NUCLEOTIDE SEQUENCE</scope>
    <source>
        <tissue evidence="1">Whole body</tissue>
    </source>
</reference>
<organism evidence="1 2">
    <name type="scientific">Artemia franciscana</name>
    <name type="common">Brine shrimp</name>
    <name type="synonym">Artemia sanfranciscana</name>
    <dbReference type="NCBI Taxonomy" id="6661"/>
    <lineage>
        <taxon>Eukaryota</taxon>
        <taxon>Metazoa</taxon>
        <taxon>Ecdysozoa</taxon>
        <taxon>Arthropoda</taxon>
        <taxon>Crustacea</taxon>
        <taxon>Branchiopoda</taxon>
        <taxon>Anostraca</taxon>
        <taxon>Artemiidae</taxon>
        <taxon>Artemia</taxon>
    </lineage>
</organism>
<gene>
    <name evidence="1" type="ORF">QYM36_005936</name>
</gene>
<evidence type="ECO:0000313" key="1">
    <source>
        <dbReference type="EMBL" id="KAK2718762.1"/>
    </source>
</evidence>
<sequence length="181" mass="20539">MVRTYLFPVADIGSQPPEPRCAIDIKSPTHIIKDLVGDLKSLALRPILDFSNWDPIKYPYLVNSQTKNEFRRLKNELGSDTFIELIAASPKFYCVVTQNEKLKKAAKGTSKHLMKKYLTAERFKEAIFEGRVIRTTTNAIKSLKLKLYTMEVVRAAISGVSDKVYIFNDGITTLPLGHYKI</sequence>
<accession>A0AA88IBG0</accession>
<dbReference type="Proteomes" id="UP001187531">
    <property type="component" value="Unassembled WGS sequence"/>
</dbReference>
<comment type="caution">
    <text evidence="1">The sequence shown here is derived from an EMBL/GenBank/DDBJ whole genome shotgun (WGS) entry which is preliminary data.</text>
</comment>
<name>A0AA88IBG0_ARTSF</name>
<proteinExistence type="predicted"/>
<keyword evidence="2" id="KW-1185">Reference proteome</keyword>
<evidence type="ECO:0000313" key="2">
    <source>
        <dbReference type="Proteomes" id="UP001187531"/>
    </source>
</evidence>
<dbReference type="EMBL" id="JAVRJZ010000009">
    <property type="protein sequence ID" value="KAK2718762.1"/>
    <property type="molecule type" value="Genomic_DNA"/>
</dbReference>